<protein>
    <submittedName>
        <fullName evidence="5">Uncharacterized protein YjiK</fullName>
    </submittedName>
</protein>
<sequence>MRTFLFFSLSLLLLCSCQDYGKLEKKGDLDRSLAEISGLAVFSNDSLIYTATDHGNPNSIYGLNPSGNIIREITISNAPNEDWEDLTKDSNGTLYISDTGNNENDREDQFIYIIPNFANLAQQRESLKAQKITFTLSDQENYPPSLKNLNFDIEALIYKDEYLYMFTRNRSRNFDGITKVYKLPALPGTFEAELIDEYYVCDDLNTCAITGADISADGSKIALLTTNKVLILSDFDGERFFSGNIKTYDLGYNSQKEGVSFKNDSTLYLVDERRAQTGGNFYEFSLD</sequence>
<keyword evidence="2" id="KW-1003">Cell membrane</keyword>
<evidence type="ECO:0000256" key="1">
    <source>
        <dbReference type="ARBA" id="ARBA00004236"/>
    </source>
</evidence>
<dbReference type="InterPro" id="IPR009722">
    <property type="entry name" value="YjiK/CarP"/>
</dbReference>
<dbReference type="EMBL" id="QOVN01000004">
    <property type="protein sequence ID" value="RXG28677.1"/>
    <property type="molecule type" value="Genomic_DNA"/>
</dbReference>
<reference evidence="4 7" key="3">
    <citation type="submission" date="2018-07" db="EMBL/GenBank/DDBJ databases">
        <title>Leeuwenhoekiella genomics.</title>
        <authorList>
            <person name="Tahon G."/>
            <person name="Willems A."/>
        </authorList>
    </citation>
    <scope>NUCLEOTIDE SEQUENCE [LARGE SCALE GENOMIC DNA]</scope>
    <source>
        <strain evidence="4 7">LMG 24856</strain>
    </source>
</reference>
<dbReference type="SUPFAM" id="SSF101898">
    <property type="entry name" value="NHL repeat"/>
    <property type="match status" value="1"/>
</dbReference>
<reference evidence="6" key="1">
    <citation type="submission" date="2016-11" db="EMBL/GenBank/DDBJ databases">
        <authorList>
            <person name="Varghese N."/>
            <person name="Submissions S."/>
        </authorList>
    </citation>
    <scope>NUCLEOTIDE SEQUENCE [LARGE SCALE GENOMIC DNA]</scope>
    <source>
        <strain evidence="6">DSM 19859</strain>
    </source>
</reference>
<dbReference type="EMBL" id="FQXT01000001">
    <property type="protein sequence ID" value="SHH49383.1"/>
    <property type="molecule type" value="Genomic_DNA"/>
</dbReference>
<dbReference type="Pfam" id="PF06977">
    <property type="entry name" value="SdiA-regulated"/>
    <property type="match status" value="1"/>
</dbReference>
<comment type="subcellular location">
    <subcellularLocation>
        <location evidence="1">Cell membrane</location>
    </subcellularLocation>
</comment>
<dbReference type="AlphaFoldDB" id="A0A1M5TG96"/>
<dbReference type="PROSITE" id="PS51257">
    <property type="entry name" value="PROKAR_LIPOPROTEIN"/>
    <property type="match status" value="1"/>
</dbReference>
<evidence type="ECO:0000313" key="7">
    <source>
        <dbReference type="Proteomes" id="UP000290037"/>
    </source>
</evidence>
<dbReference type="GO" id="GO:0005886">
    <property type="term" value="C:plasma membrane"/>
    <property type="evidence" value="ECO:0007669"/>
    <property type="project" value="UniProtKB-SubCell"/>
</dbReference>
<dbReference type="Proteomes" id="UP000290037">
    <property type="component" value="Unassembled WGS sequence"/>
</dbReference>
<evidence type="ECO:0000313" key="5">
    <source>
        <dbReference type="EMBL" id="SHH49383.1"/>
    </source>
</evidence>
<accession>A0A1M5TG96</accession>
<keyword evidence="3" id="KW-0472">Membrane</keyword>
<dbReference type="OrthoDB" id="5599486at2"/>
<proteinExistence type="predicted"/>
<gene>
    <name evidence="4" type="ORF">DSM01_2138</name>
    <name evidence="5" type="ORF">SAMN04487999_0336</name>
</gene>
<evidence type="ECO:0000256" key="3">
    <source>
        <dbReference type="ARBA" id="ARBA00023136"/>
    </source>
</evidence>
<evidence type="ECO:0000313" key="6">
    <source>
        <dbReference type="Proteomes" id="UP000184240"/>
    </source>
</evidence>
<evidence type="ECO:0000256" key="2">
    <source>
        <dbReference type="ARBA" id="ARBA00022475"/>
    </source>
</evidence>
<keyword evidence="7" id="KW-1185">Reference proteome</keyword>
<dbReference type="STRING" id="573501.SAMN04487999_0336"/>
<evidence type="ECO:0000313" key="4">
    <source>
        <dbReference type="EMBL" id="RXG28677.1"/>
    </source>
</evidence>
<name>A0A1M5TG96_9FLAO</name>
<organism evidence="5 6">
    <name type="scientific">Leeuwenhoekiella palythoae</name>
    <dbReference type="NCBI Taxonomy" id="573501"/>
    <lineage>
        <taxon>Bacteria</taxon>
        <taxon>Pseudomonadati</taxon>
        <taxon>Bacteroidota</taxon>
        <taxon>Flavobacteriia</taxon>
        <taxon>Flavobacteriales</taxon>
        <taxon>Flavobacteriaceae</taxon>
        <taxon>Leeuwenhoekiella</taxon>
    </lineage>
</organism>
<dbReference type="RefSeq" id="WP_072979675.1">
    <property type="nucleotide sequence ID" value="NZ_CP084318.1"/>
</dbReference>
<dbReference type="Proteomes" id="UP000184240">
    <property type="component" value="Unassembled WGS sequence"/>
</dbReference>
<reference evidence="5" key="2">
    <citation type="submission" date="2016-11" db="EMBL/GenBank/DDBJ databases">
        <authorList>
            <person name="Jaros S."/>
            <person name="Januszkiewicz K."/>
            <person name="Wedrychowicz H."/>
        </authorList>
    </citation>
    <scope>NUCLEOTIDE SEQUENCE [LARGE SCALE GENOMIC DNA]</scope>
    <source>
        <strain evidence="5">DSM 19859</strain>
    </source>
</reference>